<proteinExistence type="predicted"/>
<accession>A0ABV1JG67</accession>
<dbReference type="Proteomes" id="UP001487305">
    <property type="component" value="Unassembled WGS sequence"/>
</dbReference>
<evidence type="ECO:0000313" key="2">
    <source>
        <dbReference type="Proteomes" id="UP001487305"/>
    </source>
</evidence>
<dbReference type="InterPro" id="IPR011335">
    <property type="entry name" value="Restrct_endonuc-II-like"/>
</dbReference>
<evidence type="ECO:0000313" key="1">
    <source>
        <dbReference type="EMBL" id="MEQ3364073.1"/>
    </source>
</evidence>
<name>A0ABV1JG67_9ACTN</name>
<dbReference type="EMBL" id="JBBNOP010000015">
    <property type="protein sequence ID" value="MEQ3364073.1"/>
    <property type="molecule type" value="Genomic_DNA"/>
</dbReference>
<organism evidence="1 2">
    <name type="scientific">Raoultibacter massiliensis</name>
    <dbReference type="NCBI Taxonomy" id="1852371"/>
    <lineage>
        <taxon>Bacteria</taxon>
        <taxon>Bacillati</taxon>
        <taxon>Actinomycetota</taxon>
        <taxon>Coriobacteriia</taxon>
        <taxon>Eggerthellales</taxon>
        <taxon>Eggerthellaceae</taxon>
        <taxon>Raoultibacter</taxon>
    </lineage>
</organism>
<dbReference type="Gene3D" id="3.40.960.10">
    <property type="entry name" value="VSR Endonuclease"/>
    <property type="match status" value="1"/>
</dbReference>
<reference evidence="1 2" key="1">
    <citation type="submission" date="2024-04" db="EMBL/GenBank/DDBJ databases">
        <title>Human intestinal bacterial collection.</title>
        <authorList>
            <person name="Pauvert C."/>
            <person name="Hitch T.C.A."/>
            <person name="Clavel T."/>
        </authorList>
    </citation>
    <scope>NUCLEOTIDE SEQUENCE [LARGE SCALE GENOMIC DNA]</scope>
    <source>
        <strain evidence="1 2">CLA-KB-H42</strain>
    </source>
</reference>
<dbReference type="SUPFAM" id="SSF52980">
    <property type="entry name" value="Restriction endonuclease-like"/>
    <property type="match status" value="1"/>
</dbReference>
<sequence length="345" mass="37845">MSISSAHAPISASHSCSSEVFGIYFGYKTALQIVRAARGRPLAKLSGARHAVPERALGKSRIEEAIRRVESAYLDVPLERPAHVLVGSPSRCRASGEYALHVCTSRFKGDSFLRLGDGICASAPALAFIQEAARCEDEISLIELGFELCGTYQSWRTGVPTRYRAKPLASVRALSDYVSDNPSVRGSGKAARALRYLADGSASPRETKQALVLGLPMGYGGHGLGIPRMNYEVRANAAARAISGRSSFRCDLCWPEHKIDVEYQSREWHEGEASRLADSRRTNALMAMGWTVIGVTNDELESFAATEGIAQTIRRHLGKRLQVRVSDYHARKLKLRRQLCLPSNE</sequence>
<keyword evidence="2" id="KW-1185">Reference proteome</keyword>
<dbReference type="RefSeq" id="WP_349227867.1">
    <property type="nucleotide sequence ID" value="NZ_JBBNOP010000015.1"/>
</dbReference>
<comment type="caution">
    <text evidence="1">The sequence shown here is derived from an EMBL/GenBank/DDBJ whole genome shotgun (WGS) entry which is preliminary data.</text>
</comment>
<gene>
    <name evidence="1" type="ORF">AAA083_13905</name>
</gene>
<protein>
    <submittedName>
        <fullName evidence="1">DUF559 domain-containing protein</fullName>
    </submittedName>
</protein>